<comment type="similarity">
    <text evidence="1">Belongs to the ABC transporter superfamily.</text>
</comment>
<dbReference type="InterPro" id="IPR052156">
    <property type="entry name" value="BCAA_Transport_ATP-bd_LivF"/>
</dbReference>
<comment type="caution">
    <text evidence="7">The sequence shown here is derived from an EMBL/GenBank/DDBJ whole genome shotgun (WGS) entry which is preliminary data.</text>
</comment>
<reference evidence="7 8" key="1">
    <citation type="submission" date="2023-07" db="EMBL/GenBank/DDBJ databases">
        <title>Comparative genomics of wheat-associated soil bacteria to identify genetic determinants of phenazine resistance.</title>
        <authorList>
            <person name="Mouncey N."/>
        </authorList>
    </citation>
    <scope>NUCLEOTIDE SEQUENCE [LARGE SCALE GENOMIC DNA]</scope>
    <source>
        <strain evidence="7 8">B2I6</strain>
    </source>
</reference>
<dbReference type="InterPro" id="IPR017780">
    <property type="entry name" value="ABC_transptr_urea_ATP-bd_UrtE"/>
</dbReference>
<dbReference type="InterPro" id="IPR027417">
    <property type="entry name" value="P-loop_NTPase"/>
</dbReference>
<feature type="domain" description="ABC transporter" evidence="6">
    <location>
        <begin position="2"/>
        <end position="240"/>
    </location>
</feature>
<proteinExistence type="inferred from homology"/>
<dbReference type="EMBL" id="JAUSWV010000002">
    <property type="protein sequence ID" value="MDQ0585169.1"/>
    <property type="molecule type" value="Genomic_DNA"/>
</dbReference>
<dbReference type="PROSITE" id="PS50893">
    <property type="entry name" value="ABC_TRANSPORTER_2"/>
    <property type="match status" value="1"/>
</dbReference>
<protein>
    <submittedName>
        <fullName evidence="7">Urea transport system ATP-binding protein</fullName>
    </submittedName>
</protein>
<gene>
    <name evidence="7" type="ORF">QF030_007347</name>
</gene>
<evidence type="ECO:0000313" key="8">
    <source>
        <dbReference type="Proteomes" id="UP001230654"/>
    </source>
</evidence>
<dbReference type="InterPro" id="IPR003593">
    <property type="entry name" value="AAA+_ATPase"/>
</dbReference>
<dbReference type="PANTHER" id="PTHR43820">
    <property type="entry name" value="HIGH-AFFINITY BRANCHED-CHAIN AMINO ACID TRANSPORT ATP-BINDING PROTEIN LIVF"/>
    <property type="match status" value="1"/>
</dbReference>
<evidence type="ECO:0000256" key="5">
    <source>
        <dbReference type="ARBA" id="ARBA00022970"/>
    </source>
</evidence>
<dbReference type="PANTHER" id="PTHR43820:SF5">
    <property type="entry name" value="HIGH-AFFINITY BRANCHED-CHAIN AMINO ACID TRANSPORT ATP-BINDING PROTEIN"/>
    <property type="match status" value="1"/>
</dbReference>
<name>A0ABU0P1E7_STRRH</name>
<keyword evidence="3" id="KW-0547">Nucleotide-binding</keyword>
<keyword evidence="4 7" id="KW-0067">ATP-binding</keyword>
<dbReference type="CDD" id="cd03224">
    <property type="entry name" value="ABC_TM1139_LivF_branched"/>
    <property type="match status" value="1"/>
</dbReference>
<keyword evidence="5" id="KW-0029">Amino-acid transport</keyword>
<accession>A0ABU0P1E7</accession>
<dbReference type="InterPro" id="IPR003439">
    <property type="entry name" value="ABC_transporter-like_ATP-bd"/>
</dbReference>
<evidence type="ECO:0000256" key="3">
    <source>
        <dbReference type="ARBA" id="ARBA00022741"/>
    </source>
</evidence>
<evidence type="ECO:0000313" key="7">
    <source>
        <dbReference type="EMBL" id="MDQ0585169.1"/>
    </source>
</evidence>
<organism evidence="7 8">
    <name type="scientific">Streptomyces rishiriensis</name>
    <dbReference type="NCBI Taxonomy" id="68264"/>
    <lineage>
        <taxon>Bacteria</taxon>
        <taxon>Bacillati</taxon>
        <taxon>Actinomycetota</taxon>
        <taxon>Actinomycetes</taxon>
        <taxon>Kitasatosporales</taxon>
        <taxon>Streptomycetaceae</taxon>
        <taxon>Streptomyces</taxon>
    </lineage>
</organism>
<keyword evidence="8" id="KW-1185">Reference proteome</keyword>
<dbReference type="GO" id="GO:0005524">
    <property type="term" value="F:ATP binding"/>
    <property type="evidence" value="ECO:0007669"/>
    <property type="project" value="UniProtKB-KW"/>
</dbReference>
<sequence length="240" mass="25119">MLEINTVRAGYDRTTVLHGVSVAVPGDGVAAVLGHNGAGKSTLLRAAMGLIRPTAGTVLLDGEDITRLSPHQRVARGMAYVPQGQQSFPHLTTAENLRLVADGRPRATPGRAGGGGGKEAIAEALDLFPVLRELSGRRAGLLSGGQRQQLAIARALVTRPRLLLLDEPTEGIQPSVVAEIEETILALTRRGGLSVLLVEQHVGFAMRAAQRYYVLEAGRVTSSGEGGTGAEQTVRAALSV</sequence>
<dbReference type="SUPFAM" id="SSF52540">
    <property type="entry name" value="P-loop containing nucleoside triphosphate hydrolases"/>
    <property type="match status" value="1"/>
</dbReference>
<dbReference type="Proteomes" id="UP001230654">
    <property type="component" value="Unassembled WGS sequence"/>
</dbReference>
<dbReference type="SMART" id="SM00382">
    <property type="entry name" value="AAA"/>
    <property type="match status" value="1"/>
</dbReference>
<evidence type="ECO:0000256" key="1">
    <source>
        <dbReference type="ARBA" id="ARBA00005417"/>
    </source>
</evidence>
<dbReference type="Gene3D" id="3.40.50.300">
    <property type="entry name" value="P-loop containing nucleotide triphosphate hydrolases"/>
    <property type="match status" value="1"/>
</dbReference>
<dbReference type="Pfam" id="PF00005">
    <property type="entry name" value="ABC_tran"/>
    <property type="match status" value="1"/>
</dbReference>
<dbReference type="NCBIfam" id="TIGR03410">
    <property type="entry name" value="urea_trans_UrtE"/>
    <property type="match status" value="1"/>
</dbReference>
<evidence type="ECO:0000256" key="2">
    <source>
        <dbReference type="ARBA" id="ARBA00022448"/>
    </source>
</evidence>
<dbReference type="RefSeq" id="WP_307166883.1">
    <property type="nucleotide sequence ID" value="NZ_JAUSWV010000002.1"/>
</dbReference>
<evidence type="ECO:0000256" key="4">
    <source>
        <dbReference type="ARBA" id="ARBA00022840"/>
    </source>
</evidence>
<evidence type="ECO:0000259" key="6">
    <source>
        <dbReference type="PROSITE" id="PS50893"/>
    </source>
</evidence>
<keyword evidence="2" id="KW-0813">Transport</keyword>